<evidence type="ECO:0000313" key="2">
    <source>
        <dbReference type="EMBL" id="CEM34451.1"/>
    </source>
</evidence>
<dbReference type="AlphaFoldDB" id="A0A0G4GUZ9"/>
<dbReference type="EMBL" id="CDMY01000821">
    <property type="protein sequence ID" value="CEM34451.1"/>
    <property type="molecule type" value="Genomic_DNA"/>
</dbReference>
<accession>A0A0G4GUZ9</accession>
<organism evidence="2 3">
    <name type="scientific">Vitrella brassicaformis (strain CCMP3155)</name>
    <dbReference type="NCBI Taxonomy" id="1169540"/>
    <lineage>
        <taxon>Eukaryota</taxon>
        <taxon>Sar</taxon>
        <taxon>Alveolata</taxon>
        <taxon>Colpodellida</taxon>
        <taxon>Vitrellaceae</taxon>
        <taxon>Vitrella</taxon>
    </lineage>
</organism>
<dbReference type="Proteomes" id="UP000041254">
    <property type="component" value="Unassembled WGS sequence"/>
</dbReference>
<evidence type="ECO:0000256" key="1">
    <source>
        <dbReference type="SAM" id="MobiDB-lite"/>
    </source>
</evidence>
<evidence type="ECO:0000313" key="3">
    <source>
        <dbReference type="Proteomes" id="UP000041254"/>
    </source>
</evidence>
<feature type="region of interest" description="Disordered" evidence="1">
    <location>
        <begin position="666"/>
        <end position="699"/>
    </location>
</feature>
<gene>
    <name evidence="2" type="ORF">Vbra_10387</name>
</gene>
<proteinExistence type="predicted"/>
<feature type="compositionally biased region" description="Low complexity" evidence="1">
    <location>
        <begin position="128"/>
        <end position="138"/>
    </location>
</feature>
<name>A0A0G4GUZ9_VITBC</name>
<keyword evidence="3" id="KW-1185">Reference proteome</keyword>
<dbReference type="InParanoid" id="A0A0G4GUZ9"/>
<dbReference type="VEuPathDB" id="CryptoDB:Vbra_10387"/>
<protein>
    <submittedName>
        <fullName evidence="2">Uncharacterized protein</fullName>
    </submittedName>
</protein>
<sequence>MGQKCSSLCEINLCLARPPDDFPELLNPLSGHLTLSYNFKHDGRAPFKGGKQTISPQGLQIPCAHSHADPDEGSIIYHAKDYSRPAQTSLTVAGRVCVSLPKHPPHPSLPPPGVCVFAVNFRGASPATHTQTQTQTQTASIDHHPDKGTSNGSGCGWRSGLYLSFYACVEGRGRYYLVPQLSVLTDGCEEVPMDEEGDGGALGPLTGTDVVVDFVLADHRGRDVYADVIARSSGATRRPLRVQLLSEVAFNNWRQPATLTLGYSQHSLLGRDTSVHLQALYVSECASPHGGLSVPYNIAATAPAALRYMARNPHTGAYHTGEQRVLFKGHVAWEAAMAVKDNLTALQRTKSMPPTSIFTCEPSPSQLPHHLQEKADISSVWFAHVEINLLTHPGTPEGCLYLTRRSLPHERVYMACYMTLAEAVCTSVVWRFTCVEEDRSMITSQNREYFNQRDRPLLMRGVVLGLDTVHDTSTIIRAAISHKNEYLSEQLLCELPVSEWGTTQVYQEVYDSGTHIIYRVTVEYGRGVVGRQQAVLKAEMPHDVLVQPPREEWGAQDIQLDGLPLVHSAKRMAHHIHSVALFARPSHPALIEHHHQQQQMCSEGDDGGSRTPDRLLGAPAAAAAGGLPFHTPMSYDGCNTSSFQSPLTDPNPGFQSPLVQVDEDGRHDDDVFTPADGADEEGRGAGIHVGPTEDSGDDYEPISPLVTAIRTAQDNTVTDTLPLWQERSPADCCLLAVLPVAPFDEPAVAPLHGDQQMRK</sequence>
<reference evidence="2 3" key="1">
    <citation type="submission" date="2014-11" db="EMBL/GenBank/DDBJ databases">
        <authorList>
            <person name="Zhu J."/>
            <person name="Qi W."/>
            <person name="Song R."/>
        </authorList>
    </citation>
    <scope>NUCLEOTIDE SEQUENCE [LARGE SCALE GENOMIC DNA]</scope>
</reference>
<feature type="region of interest" description="Disordered" evidence="1">
    <location>
        <begin position="126"/>
        <end position="152"/>
    </location>
</feature>